<reference evidence="15 16" key="1">
    <citation type="submission" date="2024-01" db="EMBL/GenBank/DDBJ databases">
        <title>The genomes of 5 underutilized Papilionoideae crops provide insights into root nodulation and disease resistanc.</title>
        <authorList>
            <person name="Jiang F."/>
        </authorList>
    </citation>
    <scope>NUCLEOTIDE SEQUENCE [LARGE SCALE GENOMIC DNA]</scope>
    <source>
        <strain evidence="15">DUOXIRENSHENG_FW03</strain>
        <tissue evidence="15">Leaves</tissue>
    </source>
</reference>
<dbReference type="PANTHER" id="PTHR24326:SF535">
    <property type="entry name" value="HOMEOBOX-LEUCINE ZIPPER PROTEIN"/>
    <property type="match status" value="1"/>
</dbReference>
<dbReference type="PROSITE" id="PS00027">
    <property type="entry name" value="HOMEOBOX_1"/>
    <property type="match status" value="1"/>
</dbReference>
<evidence type="ECO:0000256" key="2">
    <source>
        <dbReference type="ARBA" id="ARBA00023015"/>
    </source>
</evidence>
<evidence type="ECO:0000313" key="16">
    <source>
        <dbReference type="Proteomes" id="UP001386955"/>
    </source>
</evidence>
<feature type="DNA-binding region" description="Homeobox" evidence="9">
    <location>
        <begin position="103"/>
        <end position="162"/>
    </location>
</feature>
<evidence type="ECO:0000256" key="13">
    <source>
        <dbReference type="SAM" id="MobiDB-lite"/>
    </source>
</evidence>
<sequence length="304" mass="35665">MIWFHRNPQHSVENENIEVTVCLLLFSTFFHLPQSIEWRICFYLLLFPSMKRLNNLDTMATSLSMCPSKGVNERKERQGYSEEFQAMLDRLDQEDSYEDGSLVLEKKRRLSFDQVKALERSFELDNKLEPERKSKLAEELGLEPRQVAIWFQNRRARWKTKQLERDYSILRSNYDVLKVEYNNLEQENETLTIQVRELKEKVLRGKAECNESLKEESPISEVRDRGASESNSNGVVKEESNVDSPLCVSGSLPSSSSVINWLQYSDSRGSPDKMFQTQFMRMEEQNFFNVNEFCFFSVDQSPTL</sequence>
<dbReference type="Pfam" id="PF02183">
    <property type="entry name" value="HALZ"/>
    <property type="match status" value="1"/>
</dbReference>
<feature type="region of interest" description="Disordered" evidence="13">
    <location>
        <begin position="214"/>
        <end position="237"/>
    </location>
</feature>
<dbReference type="InterPro" id="IPR001356">
    <property type="entry name" value="HD"/>
</dbReference>
<feature type="domain" description="Homeobox" evidence="14">
    <location>
        <begin position="101"/>
        <end position="161"/>
    </location>
</feature>
<dbReference type="InterPro" id="IPR003106">
    <property type="entry name" value="Leu_zip_homeo"/>
</dbReference>
<organism evidence="15 16">
    <name type="scientific">Psophocarpus tetragonolobus</name>
    <name type="common">Winged bean</name>
    <name type="synonym">Dolichos tetragonolobus</name>
    <dbReference type="NCBI Taxonomy" id="3891"/>
    <lineage>
        <taxon>Eukaryota</taxon>
        <taxon>Viridiplantae</taxon>
        <taxon>Streptophyta</taxon>
        <taxon>Embryophyta</taxon>
        <taxon>Tracheophyta</taxon>
        <taxon>Spermatophyta</taxon>
        <taxon>Magnoliopsida</taxon>
        <taxon>eudicotyledons</taxon>
        <taxon>Gunneridae</taxon>
        <taxon>Pentapetalae</taxon>
        <taxon>rosids</taxon>
        <taxon>fabids</taxon>
        <taxon>Fabales</taxon>
        <taxon>Fabaceae</taxon>
        <taxon>Papilionoideae</taxon>
        <taxon>50 kb inversion clade</taxon>
        <taxon>NPAAA clade</taxon>
        <taxon>indigoferoid/millettioid clade</taxon>
        <taxon>Phaseoleae</taxon>
        <taxon>Psophocarpus</taxon>
    </lineage>
</organism>
<evidence type="ECO:0000256" key="9">
    <source>
        <dbReference type="PROSITE-ProRule" id="PRU00108"/>
    </source>
</evidence>
<dbReference type="PROSITE" id="PS50071">
    <property type="entry name" value="HOMEOBOX_2"/>
    <property type="match status" value="1"/>
</dbReference>
<evidence type="ECO:0000313" key="15">
    <source>
        <dbReference type="EMBL" id="KAK7401252.1"/>
    </source>
</evidence>
<dbReference type="FunFam" id="1.10.10.60:FF:000242">
    <property type="entry name" value="Homeobox-leucine zipper protein HOX13"/>
    <property type="match status" value="1"/>
</dbReference>
<evidence type="ECO:0000256" key="1">
    <source>
        <dbReference type="ARBA" id="ARBA00004123"/>
    </source>
</evidence>
<evidence type="ECO:0000256" key="5">
    <source>
        <dbReference type="ARBA" id="ARBA00023163"/>
    </source>
</evidence>
<keyword evidence="6 9" id="KW-0539">Nucleus</keyword>
<gene>
    <name evidence="15" type="ORF">VNO78_12590</name>
</gene>
<dbReference type="PANTHER" id="PTHR24326">
    <property type="entry name" value="HOMEOBOX-LEUCINE ZIPPER PROTEIN"/>
    <property type="match status" value="1"/>
</dbReference>
<dbReference type="SMART" id="SM00389">
    <property type="entry name" value="HOX"/>
    <property type="match status" value="1"/>
</dbReference>
<dbReference type="InterPro" id="IPR009057">
    <property type="entry name" value="Homeodomain-like_sf"/>
</dbReference>
<comment type="function">
    <text evidence="8">Probable transcription factor.</text>
</comment>
<dbReference type="GO" id="GO:0043565">
    <property type="term" value="F:sequence-specific DNA binding"/>
    <property type="evidence" value="ECO:0007669"/>
    <property type="project" value="InterPro"/>
</dbReference>
<proteinExistence type="inferred from homology"/>
<dbReference type="GO" id="GO:0045893">
    <property type="term" value="P:positive regulation of DNA-templated transcription"/>
    <property type="evidence" value="ECO:0007669"/>
    <property type="project" value="TreeGrafter"/>
</dbReference>
<comment type="similarity">
    <text evidence="7 11">Belongs to the HD-ZIP homeobox family. Class I subfamily.</text>
</comment>
<evidence type="ECO:0000256" key="11">
    <source>
        <dbReference type="RuleBase" id="RU369038"/>
    </source>
</evidence>
<dbReference type="Pfam" id="PF00046">
    <property type="entry name" value="Homeodomain"/>
    <property type="match status" value="1"/>
</dbReference>
<keyword evidence="3 9" id="KW-0238">DNA-binding</keyword>
<accession>A0AAN9SQ69</accession>
<evidence type="ECO:0000259" key="14">
    <source>
        <dbReference type="PROSITE" id="PS50071"/>
    </source>
</evidence>
<evidence type="ECO:0000256" key="3">
    <source>
        <dbReference type="ARBA" id="ARBA00023125"/>
    </source>
</evidence>
<dbReference type="Proteomes" id="UP001386955">
    <property type="component" value="Unassembled WGS sequence"/>
</dbReference>
<dbReference type="Gene3D" id="1.10.10.60">
    <property type="entry name" value="Homeodomain-like"/>
    <property type="match status" value="1"/>
</dbReference>
<dbReference type="CDD" id="cd00086">
    <property type="entry name" value="homeodomain"/>
    <property type="match status" value="1"/>
</dbReference>
<keyword evidence="5 11" id="KW-0804">Transcription</keyword>
<dbReference type="InterPro" id="IPR045224">
    <property type="entry name" value="HDZip_class_I_plant"/>
</dbReference>
<feature type="compositionally biased region" description="Basic and acidic residues" evidence="13">
    <location>
        <begin position="214"/>
        <end position="227"/>
    </location>
</feature>
<keyword evidence="2 11" id="KW-0805">Transcription regulation</keyword>
<dbReference type="SUPFAM" id="SSF46689">
    <property type="entry name" value="Homeodomain-like"/>
    <property type="match status" value="1"/>
</dbReference>
<feature type="coiled-coil region" evidence="12">
    <location>
        <begin position="167"/>
        <end position="201"/>
    </location>
</feature>
<evidence type="ECO:0000256" key="7">
    <source>
        <dbReference type="ARBA" id="ARBA00025748"/>
    </source>
</evidence>
<evidence type="ECO:0000256" key="6">
    <source>
        <dbReference type="ARBA" id="ARBA00023242"/>
    </source>
</evidence>
<comment type="caution">
    <text evidence="15">The sequence shown here is derived from an EMBL/GenBank/DDBJ whole genome shotgun (WGS) entry which is preliminary data.</text>
</comment>
<protein>
    <recommendedName>
        <fullName evidence="11">Homeobox-leucine zipper protein</fullName>
    </recommendedName>
    <alternativeName>
        <fullName evidence="11">HD-ZIP protein</fullName>
    </alternativeName>
    <alternativeName>
        <fullName evidence="11">Homeodomain transcription factor</fullName>
    </alternativeName>
</protein>
<name>A0AAN9SQ69_PSOTE</name>
<evidence type="ECO:0000256" key="8">
    <source>
        <dbReference type="ARBA" id="ARBA00037260"/>
    </source>
</evidence>
<evidence type="ECO:0000256" key="4">
    <source>
        <dbReference type="ARBA" id="ARBA00023155"/>
    </source>
</evidence>
<keyword evidence="16" id="KW-1185">Reference proteome</keyword>
<dbReference type="GO" id="GO:0005634">
    <property type="term" value="C:nucleus"/>
    <property type="evidence" value="ECO:0007669"/>
    <property type="project" value="UniProtKB-SubCell"/>
</dbReference>
<keyword evidence="12" id="KW-0175">Coiled coil</keyword>
<comment type="function">
    <text evidence="11">Transcription factor.</text>
</comment>
<dbReference type="InterPro" id="IPR000047">
    <property type="entry name" value="HTH_motif"/>
</dbReference>
<dbReference type="PRINTS" id="PR00031">
    <property type="entry name" value="HTHREPRESSR"/>
</dbReference>
<dbReference type="AlphaFoldDB" id="A0AAN9SQ69"/>
<dbReference type="GO" id="GO:0000981">
    <property type="term" value="F:DNA-binding transcription factor activity, RNA polymerase II-specific"/>
    <property type="evidence" value="ECO:0007669"/>
    <property type="project" value="UniProtKB-UniRule"/>
</dbReference>
<evidence type="ECO:0000256" key="12">
    <source>
        <dbReference type="SAM" id="Coils"/>
    </source>
</evidence>
<dbReference type="EMBL" id="JAYMYS010000003">
    <property type="protein sequence ID" value="KAK7401252.1"/>
    <property type="molecule type" value="Genomic_DNA"/>
</dbReference>
<evidence type="ECO:0000256" key="10">
    <source>
        <dbReference type="RuleBase" id="RU000682"/>
    </source>
</evidence>
<keyword evidence="4 9" id="KW-0371">Homeobox</keyword>
<comment type="subcellular location">
    <subcellularLocation>
        <location evidence="1 9 10">Nucleus</location>
    </subcellularLocation>
</comment>
<dbReference type="InterPro" id="IPR017970">
    <property type="entry name" value="Homeobox_CS"/>
</dbReference>